<sequence length="58" mass="6390">MRRATQRHAACIVNAVGVPIADIDWLESLDSAIPRAQQQGKLIVLKPLGQGLSCEQHW</sequence>
<name>A0A2S9YTR5_9BACT</name>
<accession>A0A2S9YTR5</accession>
<protein>
    <submittedName>
        <fullName evidence="1">Uncharacterized protein</fullName>
    </submittedName>
</protein>
<dbReference type="EMBL" id="PVNL01000041">
    <property type="protein sequence ID" value="PRQ08501.1"/>
    <property type="molecule type" value="Genomic_DNA"/>
</dbReference>
<comment type="caution">
    <text evidence="1">The sequence shown here is derived from an EMBL/GenBank/DDBJ whole genome shotgun (WGS) entry which is preliminary data.</text>
</comment>
<proteinExistence type="predicted"/>
<dbReference type="AlphaFoldDB" id="A0A2S9YTR5"/>
<gene>
    <name evidence="1" type="ORF">ENSA7_17870</name>
</gene>
<reference evidence="1 2" key="1">
    <citation type="submission" date="2018-03" db="EMBL/GenBank/DDBJ databases">
        <title>Draft Genome Sequences of the Obligatory Marine Myxobacteria Enhygromyxa salina SWB007.</title>
        <authorList>
            <person name="Poehlein A."/>
            <person name="Moghaddam J.A."/>
            <person name="Harms H."/>
            <person name="Alanjari M."/>
            <person name="Koenig G.M."/>
            <person name="Daniel R."/>
            <person name="Schaeberle T.F."/>
        </authorList>
    </citation>
    <scope>NUCLEOTIDE SEQUENCE [LARGE SCALE GENOMIC DNA]</scope>
    <source>
        <strain evidence="1 2">SWB007</strain>
    </source>
</reference>
<organism evidence="1 2">
    <name type="scientific">Enhygromyxa salina</name>
    <dbReference type="NCBI Taxonomy" id="215803"/>
    <lineage>
        <taxon>Bacteria</taxon>
        <taxon>Pseudomonadati</taxon>
        <taxon>Myxococcota</taxon>
        <taxon>Polyangia</taxon>
        <taxon>Nannocystales</taxon>
        <taxon>Nannocystaceae</taxon>
        <taxon>Enhygromyxa</taxon>
    </lineage>
</organism>
<dbReference type="Proteomes" id="UP000238823">
    <property type="component" value="Unassembled WGS sequence"/>
</dbReference>
<evidence type="ECO:0000313" key="2">
    <source>
        <dbReference type="Proteomes" id="UP000238823"/>
    </source>
</evidence>
<evidence type="ECO:0000313" key="1">
    <source>
        <dbReference type="EMBL" id="PRQ08501.1"/>
    </source>
</evidence>